<evidence type="ECO:0000256" key="1">
    <source>
        <dbReference type="SAM" id="MobiDB-lite"/>
    </source>
</evidence>
<feature type="region of interest" description="Disordered" evidence="1">
    <location>
        <begin position="108"/>
        <end position="130"/>
    </location>
</feature>
<feature type="compositionally biased region" description="Pro residues" evidence="1">
    <location>
        <begin position="120"/>
        <end position="130"/>
    </location>
</feature>
<gene>
    <name evidence="2" type="ORF">QP939_19780</name>
</gene>
<name>A0ABY8XYJ2_9PSEU</name>
<proteinExistence type="predicted"/>
<organism evidence="2 3">
    <name type="scientific">Amycolatopsis nalaikhensis</name>
    <dbReference type="NCBI Taxonomy" id="715472"/>
    <lineage>
        <taxon>Bacteria</taxon>
        <taxon>Bacillati</taxon>
        <taxon>Actinomycetota</taxon>
        <taxon>Actinomycetes</taxon>
        <taxon>Pseudonocardiales</taxon>
        <taxon>Pseudonocardiaceae</taxon>
        <taxon>Amycolatopsis</taxon>
    </lineage>
</organism>
<dbReference type="EMBL" id="CP127173">
    <property type="protein sequence ID" value="WIV60688.1"/>
    <property type="molecule type" value="Genomic_DNA"/>
</dbReference>
<accession>A0ABY8XYJ2</accession>
<dbReference type="RefSeq" id="WP_285458292.1">
    <property type="nucleotide sequence ID" value="NZ_CP127173.1"/>
</dbReference>
<dbReference type="Proteomes" id="UP001227101">
    <property type="component" value="Chromosome"/>
</dbReference>
<evidence type="ECO:0000313" key="2">
    <source>
        <dbReference type="EMBL" id="WIV60688.1"/>
    </source>
</evidence>
<reference evidence="2 3" key="1">
    <citation type="submission" date="2023-06" db="EMBL/GenBank/DDBJ databases">
        <authorList>
            <person name="Oyuntsetseg B."/>
            <person name="Kim S.B."/>
        </authorList>
    </citation>
    <scope>NUCLEOTIDE SEQUENCE [LARGE SCALE GENOMIC DNA]</scope>
    <source>
        <strain evidence="2 3">2-2</strain>
    </source>
</reference>
<protein>
    <submittedName>
        <fullName evidence="2">Uncharacterized protein</fullName>
    </submittedName>
</protein>
<keyword evidence="3" id="KW-1185">Reference proteome</keyword>
<sequence length="130" mass="14434">MKWPGARRRARRHLTLVDAQEALVSLPEVHWRDPESEEEAYAELQKVAASVDRALRHVPVSSDGARALKYAQARLTAFLEGWNDPGLIAPIHLDPMYQSLKAALQTLSRRLETDDNADPPAEPADPAPPP</sequence>
<evidence type="ECO:0000313" key="3">
    <source>
        <dbReference type="Proteomes" id="UP001227101"/>
    </source>
</evidence>